<feature type="transmembrane region" description="Helical" evidence="7">
    <location>
        <begin position="122"/>
        <end position="140"/>
    </location>
</feature>
<dbReference type="AlphaFoldDB" id="A0AAW1NPK8"/>
<evidence type="ECO:0000313" key="9">
    <source>
        <dbReference type="Proteomes" id="UP001465755"/>
    </source>
</evidence>
<dbReference type="InterPro" id="IPR019820">
    <property type="entry name" value="Sec-indep_translocase_CS"/>
</dbReference>
<feature type="transmembrane region" description="Helical" evidence="7">
    <location>
        <begin position="173"/>
        <end position="195"/>
    </location>
</feature>
<reference evidence="8 9" key="1">
    <citation type="journal article" date="2024" name="Nat. Commun.">
        <title>Phylogenomics reveals the evolutionary origins of lichenization in chlorophyte algae.</title>
        <authorList>
            <person name="Puginier C."/>
            <person name="Libourel C."/>
            <person name="Otte J."/>
            <person name="Skaloud P."/>
            <person name="Haon M."/>
            <person name="Grisel S."/>
            <person name="Petersen M."/>
            <person name="Berrin J.G."/>
            <person name="Delaux P.M."/>
            <person name="Dal Grande F."/>
            <person name="Keller J."/>
        </authorList>
    </citation>
    <scope>NUCLEOTIDE SEQUENCE [LARGE SCALE GENOMIC DNA]</scope>
    <source>
        <strain evidence="8 9">SAG 2036</strain>
    </source>
</reference>
<evidence type="ECO:0000256" key="1">
    <source>
        <dbReference type="ARBA" id="ARBA00004141"/>
    </source>
</evidence>
<feature type="transmembrane region" description="Helical" evidence="7">
    <location>
        <begin position="215"/>
        <end position="236"/>
    </location>
</feature>
<dbReference type="EMBL" id="JALJOQ010000162">
    <property type="protein sequence ID" value="KAK9792506.1"/>
    <property type="molecule type" value="Genomic_DNA"/>
</dbReference>
<dbReference type="GO" id="GO:0033281">
    <property type="term" value="C:TAT protein transport complex"/>
    <property type="evidence" value="ECO:0007669"/>
    <property type="project" value="TreeGrafter"/>
</dbReference>
<keyword evidence="9" id="KW-1185">Reference proteome</keyword>
<comment type="similarity">
    <text evidence="2">Belongs to the TatC family.</text>
</comment>
<organism evidence="8 9">
    <name type="scientific">Symbiochloris irregularis</name>
    <dbReference type="NCBI Taxonomy" id="706552"/>
    <lineage>
        <taxon>Eukaryota</taxon>
        <taxon>Viridiplantae</taxon>
        <taxon>Chlorophyta</taxon>
        <taxon>core chlorophytes</taxon>
        <taxon>Trebouxiophyceae</taxon>
        <taxon>Trebouxiales</taxon>
        <taxon>Trebouxiaceae</taxon>
        <taxon>Symbiochloris</taxon>
    </lineage>
</organism>
<evidence type="ECO:0000256" key="5">
    <source>
        <dbReference type="ARBA" id="ARBA00023136"/>
    </source>
</evidence>
<evidence type="ECO:0000256" key="7">
    <source>
        <dbReference type="SAM" id="Phobius"/>
    </source>
</evidence>
<sequence length="345" mass="37735">MLSNSVHDQACLLRSSRCPHQQTTACIKHFHGCSKPLARRKAPVHRYETLCTRAQRESDGERSGRPGTSEQLLEQDRVPAAASSADTEPSLLEKWLNPSREEMPVQLSMPVWDHLDELRERVILGACAALLAILTCFVFSKDLVVFLEAPVAAQGVRFLQLSPGEFFFTTMKVAGYAGLLLATPTVLYEIIAYIVPALTLSERKLLAPIVFGSSILFYCGLLFSYEILTPAALSFFVSYADGAVESLWSIDQYFEFVLVLMLSTGLAFQVPVIQVLLGQSGIVTSKQMFSQWKFVVVGATVAAAVLTPSTDPFTQSLLAIPLIGLYIGGATFVRFIEGDRAATSA</sequence>
<dbReference type="PANTHER" id="PTHR30371">
    <property type="entry name" value="SEC-INDEPENDENT PROTEIN TRANSLOCASE PROTEIN TATC"/>
    <property type="match status" value="1"/>
</dbReference>
<dbReference type="GO" id="GO:0009977">
    <property type="term" value="F:proton motive force dependent protein transmembrane transporter activity"/>
    <property type="evidence" value="ECO:0007669"/>
    <property type="project" value="TreeGrafter"/>
</dbReference>
<evidence type="ECO:0000256" key="4">
    <source>
        <dbReference type="ARBA" id="ARBA00022989"/>
    </source>
</evidence>
<feature type="transmembrane region" description="Helical" evidence="7">
    <location>
        <begin position="289"/>
        <end position="306"/>
    </location>
</feature>
<evidence type="ECO:0000256" key="2">
    <source>
        <dbReference type="ARBA" id="ARBA00008882"/>
    </source>
</evidence>
<protein>
    <recommendedName>
        <fullName evidence="10">Sec-independent protein translocase protein TatC</fullName>
    </recommendedName>
</protein>
<evidence type="ECO:0000256" key="3">
    <source>
        <dbReference type="ARBA" id="ARBA00022692"/>
    </source>
</evidence>
<evidence type="ECO:0008006" key="10">
    <source>
        <dbReference type="Google" id="ProtNLM"/>
    </source>
</evidence>
<comment type="subcellular location">
    <subcellularLocation>
        <location evidence="1">Membrane</location>
        <topology evidence="1">Multi-pass membrane protein</topology>
    </subcellularLocation>
</comment>
<dbReference type="Pfam" id="PF00902">
    <property type="entry name" value="TatC"/>
    <property type="match status" value="1"/>
</dbReference>
<feature type="compositionally biased region" description="Basic and acidic residues" evidence="6">
    <location>
        <begin position="54"/>
        <end position="64"/>
    </location>
</feature>
<dbReference type="NCBIfam" id="TIGR00945">
    <property type="entry name" value="tatC"/>
    <property type="match status" value="1"/>
</dbReference>
<dbReference type="Proteomes" id="UP001465755">
    <property type="component" value="Unassembled WGS sequence"/>
</dbReference>
<name>A0AAW1NPK8_9CHLO</name>
<feature type="region of interest" description="Disordered" evidence="6">
    <location>
        <begin position="53"/>
        <end position="86"/>
    </location>
</feature>
<comment type="caution">
    <text evidence="8">The sequence shown here is derived from an EMBL/GenBank/DDBJ whole genome shotgun (WGS) entry which is preliminary data.</text>
</comment>
<feature type="transmembrane region" description="Helical" evidence="7">
    <location>
        <begin position="256"/>
        <end position="277"/>
    </location>
</feature>
<dbReference type="GO" id="GO:0065002">
    <property type="term" value="P:intracellular protein transmembrane transport"/>
    <property type="evidence" value="ECO:0007669"/>
    <property type="project" value="TreeGrafter"/>
</dbReference>
<dbReference type="HAMAP" id="MF_00902">
    <property type="entry name" value="TatC"/>
    <property type="match status" value="1"/>
</dbReference>
<dbReference type="PROSITE" id="PS01218">
    <property type="entry name" value="TATC"/>
    <property type="match status" value="1"/>
</dbReference>
<dbReference type="InterPro" id="IPR002033">
    <property type="entry name" value="TatC"/>
</dbReference>
<gene>
    <name evidence="8" type="ORF">WJX73_004335</name>
</gene>
<accession>A0AAW1NPK8</accession>
<feature type="transmembrane region" description="Helical" evidence="7">
    <location>
        <begin position="318"/>
        <end position="336"/>
    </location>
</feature>
<dbReference type="PRINTS" id="PR01840">
    <property type="entry name" value="TATCFAMILY"/>
</dbReference>
<proteinExistence type="inferred from homology"/>
<evidence type="ECO:0000256" key="6">
    <source>
        <dbReference type="SAM" id="MobiDB-lite"/>
    </source>
</evidence>
<keyword evidence="4 7" id="KW-1133">Transmembrane helix</keyword>
<keyword evidence="3 7" id="KW-0812">Transmembrane</keyword>
<keyword evidence="5 7" id="KW-0472">Membrane</keyword>
<dbReference type="PANTHER" id="PTHR30371:SF0">
    <property type="entry name" value="SEC-INDEPENDENT PROTEIN TRANSLOCASE PROTEIN TATC, CHLOROPLASTIC-RELATED"/>
    <property type="match status" value="1"/>
</dbReference>
<dbReference type="GO" id="GO:0043953">
    <property type="term" value="P:protein transport by the Tat complex"/>
    <property type="evidence" value="ECO:0007669"/>
    <property type="project" value="TreeGrafter"/>
</dbReference>
<evidence type="ECO:0000313" key="8">
    <source>
        <dbReference type="EMBL" id="KAK9792506.1"/>
    </source>
</evidence>